<protein>
    <submittedName>
        <fullName evidence="8">Membrane protein</fullName>
    </submittedName>
</protein>
<dbReference type="SUPFAM" id="SSF103481">
    <property type="entry name" value="Multidrug resistance efflux transporter EmrE"/>
    <property type="match status" value="2"/>
</dbReference>
<keyword evidence="4 6" id="KW-1133">Transmembrane helix</keyword>
<dbReference type="PANTHER" id="PTHR32322">
    <property type="entry name" value="INNER MEMBRANE TRANSPORTER"/>
    <property type="match status" value="1"/>
</dbReference>
<evidence type="ECO:0000256" key="4">
    <source>
        <dbReference type="ARBA" id="ARBA00022989"/>
    </source>
</evidence>
<accession>A0ABQ5UPD2</accession>
<gene>
    <name evidence="8" type="ORF">GCM10007879_04550</name>
</gene>
<reference evidence="8" key="2">
    <citation type="submission" date="2023-01" db="EMBL/GenBank/DDBJ databases">
        <title>Draft genome sequence of Maritalea porphyrae strain NBRC 107169.</title>
        <authorList>
            <person name="Sun Q."/>
            <person name="Mori K."/>
        </authorList>
    </citation>
    <scope>NUCLEOTIDE SEQUENCE</scope>
    <source>
        <strain evidence="8">NBRC 107169</strain>
    </source>
</reference>
<dbReference type="Pfam" id="PF00892">
    <property type="entry name" value="EamA"/>
    <property type="match status" value="2"/>
</dbReference>
<name>A0ABQ5UPD2_9HYPH</name>
<dbReference type="PANTHER" id="PTHR32322:SF2">
    <property type="entry name" value="EAMA DOMAIN-CONTAINING PROTEIN"/>
    <property type="match status" value="1"/>
</dbReference>
<feature type="transmembrane region" description="Helical" evidence="6">
    <location>
        <begin position="195"/>
        <end position="215"/>
    </location>
</feature>
<feature type="domain" description="EamA" evidence="7">
    <location>
        <begin position="22"/>
        <end position="155"/>
    </location>
</feature>
<reference evidence="8" key="1">
    <citation type="journal article" date="2014" name="Int. J. Syst. Evol. Microbiol.">
        <title>Complete genome of a new Firmicutes species belonging to the dominant human colonic microbiota ('Ruminococcus bicirculans') reveals two chromosomes and a selective capacity to utilize plant glucans.</title>
        <authorList>
            <consortium name="NISC Comparative Sequencing Program"/>
            <person name="Wegmann U."/>
            <person name="Louis P."/>
            <person name="Goesmann A."/>
            <person name="Henrissat B."/>
            <person name="Duncan S.H."/>
            <person name="Flint H.J."/>
        </authorList>
    </citation>
    <scope>NUCLEOTIDE SEQUENCE</scope>
    <source>
        <strain evidence="8">NBRC 107169</strain>
    </source>
</reference>
<keyword evidence="3 6" id="KW-0812">Transmembrane</keyword>
<dbReference type="EMBL" id="BSNI01000001">
    <property type="protein sequence ID" value="GLQ16206.1"/>
    <property type="molecule type" value="Genomic_DNA"/>
</dbReference>
<evidence type="ECO:0000313" key="9">
    <source>
        <dbReference type="Proteomes" id="UP001161405"/>
    </source>
</evidence>
<feature type="transmembrane region" description="Helical" evidence="6">
    <location>
        <begin position="267"/>
        <end position="287"/>
    </location>
</feature>
<dbReference type="InterPro" id="IPR037185">
    <property type="entry name" value="EmrE-like"/>
</dbReference>
<comment type="subcellular location">
    <subcellularLocation>
        <location evidence="1">Membrane</location>
        <topology evidence="1">Multi-pass membrane protein</topology>
    </subcellularLocation>
</comment>
<feature type="transmembrane region" description="Helical" evidence="6">
    <location>
        <begin position="110"/>
        <end position="131"/>
    </location>
</feature>
<sequence>MTKQQSAEKRAKNPLIQLFNRPILLLVLTALFWGGNMVAGKMAVGEIAPTNLVAGRFLLGFLVILPFALPHFKTDWPAIRKNLLFLAFAGGVGFAGFNLFLYLGAQYTTAVNGAIEQASIPMMVMLANFAFYGERTKLPQIVGVIATIFGVLFVATAGNPMRLLTLDINVGDGLILIACVIYAAYSVLLRYRPKIHWMSFLATTFLFATLSTLLFELLVGGLPTMIASFATVTTTGWLLVLYTGLFPSIISQLFYARGVELIGANRASLFINALPLFGAILSVLILAEPLQSFHLIAAIFIVAGITMAEYAARSKEGVKDNA</sequence>
<feature type="transmembrane region" description="Helical" evidence="6">
    <location>
        <begin position="293"/>
        <end position="312"/>
    </location>
</feature>
<comment type="caution">
    <text evidence="8">The sequence shown here is derived from an EMBL/GenBank/DDBJ whole genome shotgun (WGS) entry which is preliminary data.</text>
</comment>
<dbReference type="Proteomes" id="UP001161405">
    <property type="component" value="Unassembled WGS sequence"/>
</dbReference>
<feature type="domain" description="EamA" evidence="7">
    <location>
        <begin position="171"/>
        <end position="307"/>
    </location>
</feature>
<evidence type="ECO:0000259" key="7">
    <source>
        <dbReference type="Pfam" id="PF00892"/>
    </source>
</evidence>
<keyword evidence="5 6" id="KW-0472">Membrane</keyword>
<organism evidence="8 9">
    <name type="scientific">Maritalea porphyrae</name>
    <dbReference type="NCBI Taxonomy" id="880732"/>
    <lineage>
        <taxon>Bacteria</taxon>
        <taxon>Pseudomonadati</taxon>
        <taxon>Pseudomonadota</taxon>
        <taxon>Alphaproteobacteria</taxon>
        <taxon>Hyphomicrobiales</taxon>
        <taxon>Devosiaceae</taxon>
        <taxon>Maritalea</taxon>
    </lineage>
</organism>
<proteinExistence type="inferred from homology"/>
<evidence type="ECO:0000313" key="8">
    <source>
        <dbReference type="EMBL" id="GLQ16206.1"/>
    </source>
</evidence>
<dbReference type="InterPro" id="IPR050638">
    <property type="entry name" value="AA-Vitamin_Transporters"/>
</dbReference>
<feature type="transmembrane region" description="Helical" evidence="6">
    <location>
        <begin position="170"/>
        <end position="188"/>
    </location>
</feature>
<feature type="transmembrane region" description="Helical" evidence="6">
    <location>
        <begin position="138"/>
        <end position="158"/>
    </location>
</feature>
<comment type="similarity">
    <text evidence="2">Belongs to the EamA transporter family.</text>
</comment>
<evidence type="ECO:0000256" key="5">
    <source>
        <dbReference type="ARBA" id="ARBA00023136"/>
    </source>
</evidence>
<feature type="transmembrane region" description="Helical" evidence="6">
    <location>
        <begin position="53"/>
        <end position="72"/>
    </location>
</feature>
<feature type="transmembrane region" description="Helical" evidence="6">
    <location>
        <begin position="235"/>
        <end position="255"/>
    </location>
</feature>
<dbReference type="InterPro" id="IPR000620">
    <property type="entry name" value="EamA_dom"/>
</dbReference>
<evidence type="ECO:0000256" key="2">
    <source>
        <dbReference type="ARBA" id="ARBA00007362"/>
    </source>
</evidence>
<evidence type="ECO:0000256" key="1">
    <source>
        <dbReference type="ARBA" id="ARBA00004141"/>
    </source>
</evidence>
<keyword evidence="9" id="KW-1185">Reference proteome</keyword>
<evidence type="ECO:0000256" key="6">
    <source>
        <dbReference type="SAM" id="Phobius"/>
    </source>
</evidence>
<evidence type="ECO:0000256" key="3">
    <source>
        <dbReference type="ARBA" id="ARBA00022692"/>
    </source>
</evidence>
<dbReference type="RefSeq" id="WP_284361669.1">
    <property type="nucleotide sequence ID" value="NZ_BSNI01000001.1"/>
</dbReference>
<feature type="transmembrane region" description="Helical" evidence="6">
    <location>
        <begin position="84"/>
        <end position="104"/>
    </location>
</feature>